<dbReference type="eggNOG" id="KOG0192">
    <property type="taxonomic scope" value="Eukaryota"/>
</dbReference>
<dbReference type="PANTHER" id="PTHR23257">
    <property type="entry name" value="SERINE-THREONINE PROTEIN KINASE"/>
    <property type="match status" value="1"/>
</dbReference>
<dbReference type="Gene3D" id="1.10.510.10">
    <property type="entry name" value="Transferase(Phosphotransferase) domain 1"/>
    <property type="match status" value="1"/>
</dbReference>
<name>I0YJC9_COCSC</name>
<dbReference type="PROSITE" id="PS50011">
    <property type="entry name" value="PROTEIN_KINASE_DOM"/>
    <property type="match status" value="1"/>
</dbReference>
<reference evidence="3 4" key="1">
    <citation type="journal article" date="2012" name="Genome Biol.">
        <title>The genome of the polar eukaryotic microalga coccomyxa subellipsoidea reveals traits of cold adaptation.</title>
        <authorList>
            <person name="Blanc G."/>
            <person name="Agarkova I."/>
            <person name="Grimwood J."/>
            <person name="Kuo A."/>
            <person name="Brueggeman A."/>
            <person name="Dunigan D."/>
            <person name="Gurnon J."/>
            <person name="Ladunga I."/>
            <person name="Lindquist E."/>
            <person name="Lucas S."/>
            <person name="Pangilinan J."/>
            <person name="Proschold T."/>
            <person name="Salamov A."/>
            <person name="Schmutz J."/>
            <person name="Weeks D."/>
            <person name="Yamada T."/>
            <person name="Claverie J.M."/>
            <person name="Grigoriev I."/>
            <person name="Van Etten J."/>
            <person name="Lomsadze A."/>
            <person name="Borodovsky M."/>
        </authorList>
    </citation>
    <scope>NUCLEOTIDE SEQUENCE [LARGE SCALE GENOMIC DNA]</scope>
    <source>
        <strain evidence="3 4">C-169</strain>
    </source>
</reference>
<feature type="binding site" evidence="1">
    <location>
        <position position="26"/>
    </location>
    <ligand>
        <name>ATP</name>
        <dbReference type="ChEBI" id="CHEBI:30616"/>
    </ligand>
</feature>
<dbReference type="GeneID" id="17036555"/>
<feature type="domain" description="Protein kinase" evidence="2">
    <location>
        <begin position="1"/>
        <end position="262"/>
    </location>
</feature>
<dbReference type="InterPro" id="IPR011009">
    <property type="entry name" value="Kinase-like_dom_sf"/>
</dbReference>
<proteinExistence type="predicted"/>
<dbReference type="AlphaFoldDB" id="I0YJC9"/>
<dbReference type="GO" id="GO:0004672">
    <property type="term" value="F:protein kinase activity"/>
    <property type="evidence" value="ECO:0007669"/>
    <property type="project" value="InterPro"/>
</dbReference>
<dbReference type="GO" id="GO:0007165">
    <property type="term" value="P:signal transduction"/>
    <property type="evidence" value="ECO:0007669"/>
    <property type="project" value="TreeGrafter"/>
</dbReference>
<dbReference type="InterPro" id="IPR050167">
    <property type="entry name" value="Ser_Thr_protein_kinase"/>
</dbReference>
<dbReference type="KEGG" id="csl:COCSUDRAFT_20652"/>
<gene>
    <name evidence="3" type="ORF">COCSUDRAFT_20652</name>
</gene>
<dbReference type="SMART" id="SM00220">
    <property type="entry name" value="S_TKc"/>
    <property type="match status" value="1"/>
</dbReference>
<dbReference type="PANTHER" id="PTHR23257:SF963">
    <property type="entry name" value="AT08303P"/>
    <property type="match status" value="1"/>
</dbReference>
<dbReference type="GO" id="GO:0005737">
    <property type="term" value="C:cytoplasm"/>
    <property type="evidence" value="ECO:0007669"/>
    <property type="project" value="TreeGrafter"/>
</dbReference>
<dbReference type="InterPro" id="IPR001245">
    <property type="entry name" value="Ser-Thr/Tyr_kinase_cat_dom"/>
</dbReference>
<dbReference type="SUPFAM" id="SSF56112">
    <property type="entry name" value="Protein kinase-like (PK-like)"/>
    <property type="match status" value="1"/>
</dbReference>
<dbReference type="RefSeq" id="XP_005643042.1">
    <property type="nucleotide sequence ID" value="XM_005642985.1"/>
</dbReference>
<dbReference type="GO" id="GO:0005524">
    <property type="term" value="F:ATP binding"/>
    <property type="evidence" value="ECO:0007669"/>
    <property type="project" value="UniProtKB-UniRule"/>
</dbReference>
<dbReference type="OrthoDB" id="339325at2759"/>
<dbReference type="EMBL" id="AGSI01000023">
    <property type="protein sequence ID" value="EIE18498.1"/>
    <property type="molecule type" value="Genomic_DNA"/>
</dbReference>
<evidence type="ECO:0000256" key="1">
    <source>
        <dbReference type="PROSITE-ProRule" id="PRU10141"/>
    </source>
</evidence>
<evidence type="ECO:0000259" key="2">
    <source>
        <dbReference type="PROSITE" id="PS50011"/>
    </source>
</evidence>
<dbReference type="InterPro" id="IPR000719">
    <property type="entry name" value="Prot_kinase_dom"/>
</dbReference>
<dbReference type="PROSITE" id="PS00107">
    <property type="entry name" value="PROTEIN_KINASE_ATP"/>
    <property type="match status" value="1"/>
</dbReference>
<evidence type="ECO:0000313" key="3">
    <source>
        <dbReference type="EMBL" id="EIE18498.1"/>
    </source>
</evidence>
<keyword evidence="4" id="KW-1185">Reference proteome</keyword>
<sequence length="277" mass="30093">QVQELGQGQFGSVWLARWRGVEVALKELHGANSPRSRAEMIAEARTLAGLRHPCVIAIYGVIIGQGSPASVLEYVSGSSLRAGLQRLAVLGPVSGRLRAAIALQAARGMEYLHSRHVVHFDLKCDNLLADLRNPARPEVKIGDLGLSKQKAATFMSGNMRGTMPWMAPELFPIGRTDDQVTEKVDVFSFGICLWEIWTLGEQVYPGLSLPAIFTGVVNGTLRPALPPDAPQLWRELMDACCAPQPSWRPSFTEVAAVLKSLVSTLGDESETPQRSQG</sequence>
<dbReference type="STRING" id="574566.I0YJC9"/>
<keyword evidence="1" id="KW-0547">Nucleotide-binding</keyword>
<feature type="non-terminal residue" evidence="3">
    <location>
        <position position="1"/>
    </location>
</feature>
<dbReference type="Proteomes" id="UP000007264">
    <property type="component" value="Unassembled WGS sequence"/>
</dbReference>
<accession>I0YJC9</accession>
<dbReference type="Pfam" id="PF07714">
    <property type="entry name" value="PK_Tyr_Ser-Thr"/>
    <property type="match status" value="1"/>
</dbReference>
<protein>
    <submittedName>
        <fullName evidence="3">Kinase-like protein</fullName>
    </submittedName>
</protein>
<comment type="caution">
    <text evidence="3">The sequence shown here is derived from an EMBL/GenBank/DDBJ whole genome shotgun (WGS) entry which is preliminary data.</text>
</comment>
<evidence type="ECO:0000313" key="4">
    <source>
        <dbReference type="Proteomes" id="UP000007264"/>
    </source>
</evidence>
<keyword evidence="1" id="KW-0067">ATP-binding</keyword>
<dbReference type="PRINTS" id="PR00109">
    <property type="entry name" value="TYRKINASE"/>
</dbReference>
<dbReference type="PIRSF" id="PIRSF000654">
    <property type="entry name" value="Integrin-linked_kinase"/>
    <property type="match status" value="1"/>
</dbReference>
<organism evidence="3 4">
    <name type="scientific">Coccomyxa subellipsoidea (strain C-169)</name>
    <name type="common">Green microalga</name>
    <dbReference type="NCBI Taxonomy" id="574566"/>
    <lineage>
        <taxon>Eukaryota</taxon>
        <taxon>Viridiplantae</taxon>
        <taxon>Chlorophyta</taxon>
        <taxon>core chlorophytes</taxon>
        <taxon>Trebouxiophyceae</taxon>
        <taxon>Trebouxiophyceae incertae sedis</taxon>
        <taxon>Coccomyxaceae</taxon>
        <taxon>Coccomyxa</taxon>
        <taxon>Coccomyxa subellipsoidea</taxon>
    </lineage>
</organism>
<dbReference type="InterPro" id="IPR017441">
    <property type="entry name" value="Protein_kinase_ATP_BS"/>
</dbReference>